<evidence type="ECO:0008006" key="3">
    <source>
        <dbReference type="Google" id="ProtNLM"/>
    </source>
</evidence>
<evidence type="ECO:0000313" key="1">
    <source>
        <dbReference type="EMBL" id="PJI27713.1"/>
    </source>
</evidence>
<accession>A0A2M8TUT7</accession>
<reference evidence="1 2" key="1">
    <citation type="submission" date="2017-11" db="EMBL/GenBank/DDBJ databases">
        <title>Genome sequencing of Prevotella intermedia KCOM 2832.</title>
        <authorList>
            <person name="Kook J.-K."/>
            <person name="Park S.-N."/>
            <person name="Lim Y.K."/>
        </authorList>
    </citation>
    <scope>NUCLEOTIDE SEQUENCE [LARGE SCALE GENOMIC DNA]</scope>
    <source>
        <strain evidence="1 2">KCOM 2832</strain>
    </source>
</reference>
<gene>
    <name evidence="1" type="ORF">CTM58_06145</name>
</gene>
<proteinExistence type="predicted"/>
<evidence type="ECO:0000313" key="2">
    <source>
        <dbReference type="Proteomes" id="UP000229884"/>
    </source>
</evidence>
<dbReference type="EMBL" id="PENG01000001">
    <property type="protein sequence ID" value="PJI27713.1"/>
    <property type="molecule type" value="Genomic_DNA"/>
</dbReference>
<comment type="caution">
    <text evidence="1">The sequence shown here is derived from an EMBL/GenBank/DDBJ whole genome shotgun (WGS) entry which is preliminary data.</text>
</comment>
<name>A0A2M8TUT7_PREIN</name>
<protein>
    <recommendedName>
        <fullName evidence="3">DUF1871 domain-containing protein</fullName>
    </recommendedName>
</protein>
<dbReference type="AlphaFoldDB" id="A0A2M8TUT7"/>
<dbReference type="Proteomes" id="UP000229884">
    <property type="component" value="Unassembled WGS sequence"/>
</dbReference>
<organism evidence="1 2">
    <name type="scientific">Prevotella intermedia</name>
    <dbReference type="NCBI Taxonomy" id="28131"/>
    <lineage>
        <taxon>Bacteria</taxon>
        <taxon>Pseudomonadati</taxon>
        <taxon>Bacteroidota</taxon>
        <taxon>Bacteroidia</taxon>
        <taxon>Bacteroidales</taxon>
        <taxon>Prevotellaceae</taxon>
        <taxon>Prevotella</taxon>
    </lineage>
</organism>
<sequence>MKEFYKRINLILANWNPLSIPKNTAEVEYLHYIPIIISLCNSKKKLESYLIKISLEMGLPRNKRLLKEISRIVNDIIKESLEQK</sequence>
<dbReference type="RefSeq" id="WP_100370643.1">
    <property type="nucleotide sequence ID" value="NZ_PENG01000001.1"/>
</dbReference>